<dbReference type="InterPro" id="IPR005338">
    <property type="entry name" value="Anhydro_N_Ac-Mur_kinase"/>
</dbReference>
<reference evidence="1 2" key="1">
    <citation type="journal article" date="2011" name="J. Bacteriol.">
        <title>Genome sequence of the algicidal bacterium Kordia algicida OT-1.</title>
        <authorList>
            <person name="Lee H.S."/>
            <person name="Kang S.G."/>
            <person name="Kwon K.K."/>
            <person name="Lee J.H."/>
            <person name="Kim S.J."/>
        </authorList>
    </citation>
    <scope>NUCLEOTIDE SEQUENCE [LARGE SCALE GENOMIC DNA]</scope>
    <source>
        <strain evidence="1 2">OT-1</strain>
    </source>
</reference>
<dbReference type="PANTHER" id="PTHR30605:SF0">
    <property type="entry name" value="ANHYDRO-N-ACETYLMURAMIC ACID KINASE"/>
    <property type="match status" value="1"/>
</dbReference>
<dbReference type="InterPro" id="IPR043129">
    <property type="entry name" value="ATPase_NBD"/>
</dbReference>
<sequence>MVVYKVIGVMSGTSLDGIDLAYIHFEKKETWTFSIVHAETIPYSTSLENQLRDAIHYEKDQLASFDTLYTKYLAETIRRFIQKHNITDIDAVCSHGHTILHQPENGITYQIGNQEILAKLIQQKVVCDFRVQDVELGGQGAPLVPIGDELLFPEYDYCLNLGGFANVSFHKEGKRIAYDICPVNIVLNKYAKQLGFEYDDKGKLAKSGAYLLALGAELNQLSYYQQLPPKSLGLEWVQEEIFPRLDAFKRKEIDILRTFTEHIAKQIARSFRIRTKVLVTGGGAYNEYLISRIQYHKKVTIVKPSDKLIEYKEALIFGFLGVLRLRNEVNCLKTVTGSEKDHSSGKIYDYH</sequence>
<dbReference type="AlphaFoldDB" id="A9DMB9"/>
<comment type="caution">
    <text evidence="1">The sequence shown here is derived from an EMBL/GenBank/DDBJ whole genome shotgun (WGS) entry which is preliminary data.</text>
</comment>
<dbReference type="HOGENOM" id="CLU_038782_2_0_10"/>
<dbReference type="GO" id="GO:0005524">
    <property type="term" value="F:ATP binding"/>
    <property type="evidence" value="ECO:0007669"/>
    <property type="project" value="InterPro"/>
</dbReference>
<evidence type="ECO:0000313" key="2">
    <source>
        <dbReference type="Proteomes" id="UP000002945"/>
    </source>
</evidence>
<name>A9DMB9_9FLAO</name>
<gene>
    <name evidence="1" type="ORF">KAOT1_20952</name>
</gene>
<evidence type="ECO:0000313" key="1">
    <source>
        <dbReference type="EMBL" id="EDP97671.1"/>
    </source>
</evidence>
<organism evidence="1 2">
    <name type="scientific">Kordia algicida OT-1</name>
    <dbReference type="NCBI Taxonomy" id="391587"/>
    <lineage>
        <taxon>Bacteria</taxon>
        <taxon>Pseudomonadati</taxon>
        <taxon>Bacteroidota</taxon>
        <taxon>Flavobacteriia</taxon>
        <taxon>Flavobacteriales</taxon>
        <taxon>Flavobacteriaceae</taxon>
        <taxon>Kordia</taxon>
    </lineage>
</organism>
<dbReference type="EMBL" id="ABIB01000002">
    <property type="protein sequence ID" value="EDP97671.1"/>
    <property type="molecule type" value="Genomic_DNA"/>
</dbReference>
<dbReference type="Proteomes" id="UP000002945">
    <property type="component" value="Unassembled WGS sequence"/>
</dbReference>
<dbReference type="GO" id="GO:0009254">
    <property type="term" value="P:peptidoglycan turnover"/>
    <property type="evidence" value="ECO:0007669"/>
    <property type="project" value="InterPro"/>
</dbReference>
<dbReference type="GO" id="GO:0016773">
    <property type="term" value="F:phosphotransferase activity, alcohol group as acceptor"/>
    <property type="evidence" value="ECO:0007669"/>
    <property type="project" value="InterPro"/>
</dbReference>
<dbReference type="eggNOG" id="COG2377">
    <property type="taxonomic scope" value="Bacteria"/>
</dbReference>
<dbReference type="GO" id="GO:0006040">
    <property type="term" value="P:amino sugar metabolic process"/>
    <property type="evidence" value="ECO:0007669"/>
    <property type="project" value="InterPro"/>
</dbReference>
<dbReference type="Gene3D" id="3.30.420.40">
    <property type="match status" value="2"/>
</dbReference>
<dbReference type="OrthoDB" id="9763949at2"/>
<dbReference type="PANTHER" id="PTHR30605">
    <property type="entry name" value="ANHYDRO-N-ACETYLMURAMIC ACID KINASE"/>
    <property type="match status" value="1"/>
</dbReference>
<evidence type="ECO:0008006" key="3">
    <source>
        <dbReference type="Google" id="ProtNLM"/>
    </source>
</evidence>
<dbReference type="NCBIfam" id="NF007144">
    <property type="entry name" value="PRK09585.2-3"/>
    <property type="match status" value="1"/>
</dbReference>
<proteinExistence type="predicted"/>
<dbReference type="STRING" id="391587.KAOT1_20952"/>
<dbReference type="SUPFAM" id="SSF53067">
    <property type="entry name" value="Actin-like ATPase domain"/>
    <property type="match status" value="1"/>
</dbReference>
<accession>A9DMB9</accession>
<protein>
    <recommendedName>
        <fullName evidence="3">Anhydro-N-acetylmuramic acid kinase</fullName>
    </recommendedName>
</protein>
<dbReference type="Pfam" id="PF03702">
    <property type="entry name" value="AnmK"/>
    <property type="match status" value="1"/>
</dbReference>
<keyword evidence="2" id="KW-1185">Reference proteome</keyword>
<dbReference type="RefSeq" id="WP_007096719.1">
    <property type="nucleotide sequence ID" value="NZ_CP142125.1"/>
</dbReference>